<dbReference type="Gene3D" id="1.10.357.10">
    <property type="entry name" value="Tetracycline Repressor, domain 2"/>
    <property type="match status" value="1"/>
</dbReference>
<gene>
    <name evidence="6" type="ORF">BXP70_10765</name>
</gene>
<evidence type="ECO:0000256" key="3">
    <source>
        <dbReference type="ARBA" id="ARBA00023163"/>
    </source>
</evidence>
<protein>
    <recommendedName>
        <fullName evidence="5">HTH tetR-type domain-containing protein</fullName>
    </recommendedName>
</protein>
<dbReference type="PRINTS" id="PR00455">
    <property type="entry name" value="HTHTETR"/>
</dbReference>
<keyword evidence="1" id="KW-0805">Transcription regulation</keyword>
<dbReference type="Pfam" id="PF00440">
    <property type="entry name" value="TetR_N"/>
    <property type="match status" value="1"/>
</dbReference>
<evidence type="ECO:0000256" key="2">
    <source>
        <dbReference type="ARBA" id="ARBA00023125"/>
    </source>
</evidence>
<dbReference type="OrthoDB" id="881297at2"/>
<reference evidence="6 7" key="1">
    <citation type="submission" date="2017-01" db="EMBL/GenBank/DDBJ databases">
        <title>A new Hymenobacter.</title>
        <authorList>
            <person name="Liang Y."/>
            <person name="Feng F."/>
        </authorList>
    </citation>
    <scope>NUCLEOTIDE SEQUENCE [LARGE SCALE GENOMIC DNA]</scope>
    <source>
        <strain evidence="6">MIMBbqt21</strain>
    </source>
</reference>
<keyword evidence="3" id="KW-0804">Transcription</keyword>
<feature type="DNA-binding region" description="H-T-H motif" evidence="4">
    <location>
        <begin position="29"/>
        <end position="48"/>
    </location>
</feature>
<dbReference type="Pfam" id="PF14246">
    <property type="entry name" value="TetR_C_7"/>
    <property type="match status" value="1"/>
</dbReference>
<comment type="caution">
    <text evidence="6">The sequence shown here is derived from an EMBL/GenBank/DDBJ whole genome shotgun (WGS) entry which is preliminary data.</text>
</comment>
<dbReference type="AlphaFoldDB" id="A0A243WET7"/>
<dbReference type="FunFam" id="1.10.10.60:FF:000141">
    <property type="entry name" value="TetR family transcriptional regulator"/>
    <property type="match status" value="1"/>
</dbReference>
<dbReference type="GO" id="GO:0000976">
    <property type="term" value="F:transcription cis-regulatory region binding"/>
    <property type="evidence" value="ECO:0007669"/>
    <property type="project" value="TreeGrafter"/>
</dbReference>
<dbReference type="PROSITE" id="PS50977">
    <property type="entry name" value="HTH_TETR_2"/>
    <property type="match status" value="1"/>
</dbReference>
<name>A0A243WET7_9BACT</name>
<evidence type="ECO:0000313" key="6">
    <source>
        <dbReference type="EMBL" id="OUJ74205.1"/>
    </source>
</evidence>
<dbReference type="SUPFAM" id="SSF46689">
    <property type="entry name" value="Homeodomain-like"/>
    <property type="match status" value="1"/>
</dbReference>
<evidence type="ECO:0000256" key="4">
    <source>
        <dbReference type="PROSITE-ProRule" id="PRU00335"/>
    </source>
</evidence>
<evidence type="ECO:0000313" key="7">
    <source>
        <dbReference type="Proteomes" id="UP000194873"/>
    </source>
</evidence>
<proteinExistence type="predicted"/>
<dbReference type="InterPro" id="IPR050109">
    <property type="entry name" value="HTH-type_TetR-like_transc_reg"/>
</dbReference>
<dbReference type="InterPro" id="IPR039536">
    <property type="entry name" value="TetR_C_Proteobacteria"/>
</dbReference>
<organism evidence="6 7">
    <name type="scientific">Hymenobacter crusticola</name>
    <dbReference type="NCBI Taxonomy" id="1770526"/>
    <lineage>
        <taxon>Bacteria</taxon>
        <taxon>Pseudomonadati</taxon>
        <taxon>Bacteroidota</taxon>
        <taxon>Cytophagia</taxon>
        <taxon>Cytophagales</taxon>
        <taxon>Hymenobacteraceae</taxon>
        <taxon>Hymenobacter</taxon>
    </lineage>
</organism>
<dbReference type="EMBL" id="MTSE01000004">
    <property type="protein sequence ID" value="OUJ74205.1"/>
    <property type="molecule type" value="Genomic_DNA"/>
</dbReference>
<keyword evidence="7" id="KW-1185">Reference proteome</keyword>
<dbReference type="PANTHER" id="PTHR30055:SF146">
    <property type="entry name" value="HTH-TYPE TRANSCRIPTIONAL DUAL REGULATOR CECR"/>
    <property type="match status" value="1"/>
</dbReference>
<evidence type="ECO:0000259" key="5">
    <source>
        <dbReference type="PROSITE" id="PS50977"/>
    </source>
</evidence>
<dbReference type="InterPro" id="IPR009057">
    <property type="entry name" value="Homeodomain-like_sf"/>
</dbReference>
<dbReference type="GO" id="GO:0003700">
    <property type="term" value="F:DNA-binding transcription factor activity"/>
    <property type="evidence" value="ECO:0007669"/>
    <property type="project" value="TreeGrafter"/>
</dbReference>
<dbReference type="RefSeq" id="WP_086594057.1">
    <property type="nucleotide sequence ID" value="NZ_MTSE01000004.1"/>
</dbReference>
<keyword evidence="2 4" id="KW-0238">DNA-binding</keyword>
<dbReference type="Proteomes" id="UP000194873">
    <property type="component" value="Unassembled WGS sequence"/>
</dbReference>
<accession>A0A243WET7</accession>
<sequence>MAKRGAELRQQMLHAAKAVFLKVGFERASMDQIAEHAGTTKRTLYAHFTNKDNLFLAVFDLVLDLQLDHLKSPAAYAHDTEQALVLFCARFLETMLSSKPLRLCRLSITEAERFPQGAVRLHEALFENVQARIASFLLERLSTSPEVSQQLAQKLMGQLLYPRFTRALFGLVEPQLVWSDNLGSRPAVDLAPIQSIVAALIAPNGTAA</sequence>
<feature type="domain" description="HTH tetR-type" evidence="5">
    <location>
        <begin position="6"/>
        <end position="66"/>
    </location>
</feature>
<dbReference type="InterPro" id="IPR001647">
    <property type="entry name" value="HTH_TetR"/>
</dbReference>
<dbReference type="PANTHER" id="PTHR30055">
    <property type="entry name" value="HTH-TYPE TRANSCRIPTIONAL REGULATOR RUTR"/>
    <property type="match status" value="1"/>
</dbReference>
<evidence type="ECO:0000256" key="1">
    <source>
        <dbReference type="ARBA" id="ARBA00023015"/>
    </source>
</evidence>